<proteinExistence type="predicted"/>
<name>A0ABU0KW21_9BACL</name>
<sequence>MEDFYVQLASYMLNVQNVRNEFEWLQVYPASLYSKMEAILGSNLIKKNPNEPYKKSLLVEEDNKVLEYQRINFGFNKEKFLAVKKRQTNMNYKIVTTSEAIFNQLDGSVVPKYFWNNYNDFMKNGIGFTIFSENDHPASTAFAAFIIDDQLEIGIETCERNQGSGFGSIVCTELIDYCMANGYKPVWSCHSGNIGSRKLAHKLEFEEATRVPYYRLPK</sequence>
<gene>
    <name evidence="2" type="ORF">QOZ95_001797</name>
</gene>
<evidence type="ECO:0000259" key="1">
    <source>
        <dbReference type="PROSITE" id="PS51186"/>
    </source>
</evidence>
<dbReference type="EMBL" id="JAUSWA010000008">
    <property type="protein sequence ID" value="MDQ0493639.1"/>
    <property type="molecule type" value="Genomic_DNA"/>
</dbReference>
<feature type="domain" description="N-acetyltransferase" evidence="1">
    <location>
        <begin position="90"/>
        <end position="218"/>
    </location>
</feature>
<reference evidence="2 3" key="1">
    <citation type="submission" date="2023-07" db="EMBL/GenBank/DDBJ databases">
        <title>Genomic Encyclopedia of Type Strains, Phase IV (KMG-IV): sequencing the most valuable type-strain genomes for metagenomic binning, comparative biology and taxonomic classification.</title>
        <authorList>
            <person name="Goeker M."/>
        </authorList>
    </citation>
    <scope>NUCLEOTIDE SEQUENCE [LARGE SCALE GENOMIC DNA]</scope>
    <source>
        <strain evidence="2 3">DSM 14914</strain>
    </source>
</reference>
<dbReference type="SUPFAM" id="SSF55729">
    <property type="entry name" value="Acyl-CoA N-acyltransferases (Nat)"/>
    <property type="match status" value="1"/>
</dbReference>
<organism evidence="2 3">
    <name type="scientific">Paenibacillus brasilensis</name>
    <dbReference type="NCBI Taxonomy" id="128574"/>
    <lineage>
        <taxon>Bacteria</taxon>
        <taxon>Bacillati</taxon>
        <taxon>Bacillota</taxon>
        <taxon>Bacilli</taxon>
        <taxon>Bacillales</taxon>
        <taxon>Paenibacillaceae</taxon>
        <taxon>Paenibacillus</taxon>
    </lineage>
</organism>
<dbReference type="PROSITE" id="PS51186">
    <property type="entry name" value="GNAT"/>
    <property type="match status" value="1"/>
</dbReference>
<dbReference type="PANTHER" id="PTHR31143:SF2">
    <property type="entry name" value="FR47-LIKE DOMAIN-CONTAINING PROTEIN-RELATED"/>
    <property type="match status" value="1"/>
</dbReference>
<accession>A0ABU0KW21</accession>
<protein>
    <submittedName>
        <fullName evidence="2">RimJ/RimL family protein N-acetyltransferase</fullName>
    </submittedName>
</protein>
<dbReference type="InterPro" id="IPR000182">
    <property type="entry name" value="GNAT_dom"/>
</dbReference>
<keyword evidence="3" id="KW-1185">Reference proteome</keyword>
<dbReference type="Proteomes" id="UP001242811">
    <property type="component" value="Unassembled WGS sequence"/>
</dbReference>
<dbReference type="Pfam" id="PF12746">
    <property type="entry name" value="GNAT_acetyltran"/>
    <property type="match status" value="1"/>
</dbReference>
<dbReference type="Gene3D" id="3.40.630.30">
    <property type="match status" value="1"/>
</dbReference>
<evidence type="ECO:0000313" key="2">
    <source>
        <dbReference type="EMBL" id="MDQ0493639.1"/>
    </source>
</evidence>
<dbReference type="InterPro" id="IPR016181">
    <property type="entry name" value="Acyl_CoA_acyltransferase"/>
</dbReference>
<comment type="caution">
    <text evidence="2">The sequence shown here is derived from an EMBL/GenBank/DDBJ whole genome shotgun (WGS) entry which is preliminary data.</text>
</comment>
<dbReference type="PANTHER" id="PTHR31143">
    <property type="match status" value="1"/>
</dbReference>
<evidence type="ECO:0000313" key="3">
    <source>
        <dbReference type="Proteomes" id="UP001242811"/>
    </source>
</evidence>
<dbReference type="InterPro" id="IPR027365">
    <property type="entry name" value="GNAT_acetyltra_YdfB-like"/>
</dbReference>